<name>A0A9D4S0B0_DREPO</name>
<dbReference type="EMBL" id="JAIWYP010000001">
    <property type="protein sequence ID" value="KAH3887476.1"/>
    <property type="molecule type" value="Genomic_DNA"/>
</dbReference>
<sequence length="99" mass="11106">MAKAAIAILSRFLTSSSPPRTGSSCPTLSPSYSTAARPGRFTRTQNARYRHLNIDVSKDCSASPIYRYRAQNQRVRAEHDCNTCWSTRTLLSNDKSYLC</sequence>
<evidence type="ECO:0000256" key="1">
    <source>
        <dbReference type="SAM" id="MobiDB-lite"/>
    </source>
</evidence>
<accession>A0A9D4S0B0</accession>
<feature type="region of interest" description="Disordered" evidence="1">
    <location>
        <begin position="16"/>
        <end position="37"/>
    </location>
</feature>
<organism evidence="2 3">
    <name type="scientific">Dreissena polymorpha</name>
    <name type="common">Zebra mussel</name>
    <name type="synonym">Mytilus polymorpha</name>
    <dbReference type="NCBI Taxonomy" id="45954"/>
    <lineage>
        <taxon>Eukaryota</taxon>
        <taxon>Metazoa</taxon>
        <taxon>Spiralia</taxon>
        <taxon>Lophotrochozoa</taxon>
        <taxon>Mollusca</taxon>
        <taxon>Bivalvia</taxon>
        <taxon>Autobranchia</taxon>
        <taxon>Heteroconchia</taxon>
        <taxon>Euheterodonta</taxon>
        <taxon>Imparidentia</taxon>
        <taxon>Neoheterodontei</taxon>
        <taxon>Myida</taxon>
        <taxon>Dreissenoidea</taxon>
        <taxon>Dreissenidae</taxon>
        <taxon>Dreissena</taxon>
    </lineage>
</organism>
<dbReference type="Proteomes" id="UP000828390">
    <property type="component" value="Unassembled WGS sequence"/>
</dbReference>
<comment type="caution">
    <text evidence="2">The sequence shown here is derived from an EMBL/GenBank/DDBJ whole genome shotgun (WGS) entry which is preliminary data.</text>
</comment>
<reference evidence="2" key="2">
    <citation type="submission" date="2020-11" db="EMBL/GenBank/DDBJ databases">
        <authorList>
            <person name="McCartney M.A."/>
            <person name="Auch B."/>
            <person name="Kono T."/>
            <person name="Mallez S."/>
            <person name="Becker A."/>
            <person name="Gohl D.M."/>
            <person name="Silverstein K.A.T."/>
            <person name="Koren S."/>
            <person name="Bechman K.B."/>
            <person name="Herman A."/>
            <person name="Abrahante J.E."/>
            <person name="Garbe J."/>
        </authorList>
    </citation>
    <scope>NUCLEOTIDE SEQUENCE</scope>
    <source>
        <strain evidence="2">Duluth1</strain>
        <tissue evidence="2">Whole animal</tissue>
    </source>
</reference>
<keyword evidence="3" id="KW-1185">Reference proteome</keyword>
<evidence type="ECO:0000313" key="2">
    <source>
        <dbReference type="EMBL" id="KAH3887476.1"/>
    </source>
</evidence>
<protein>
    <submittedName>
        <fullName evidence="2">Uncharacterized protein</fullName>
    </submittedName>
</protein>
<reference evidence="2" key="1">
    <citation type="journal article" date="2019" name="bioRxiv">
        <title>The Genome of the Zebra Mussel, Dreissena polymorpha: A Resource for Invasive Species Research.</title>
        <authorList>
            <person name="McCartney M.A."/>
            <person name="Auch B."/>
            <person name="Kono T."/>
            <person name="Mallez S."/>
            <person name="Zhang Y."/>
            <person name="Obille A."/>
            <person name="Becker A."/>
            <person name="Abrahante J.E."/>
            <person name="Garbe J."/>
            <person name="Badalamenti J.P."/>
            <person name="Herman A."/>
            <person name="Mangelson H."/>
            <person name="Liachko I."/>
            <person name="Sullivan S."/>
            <person name="Sone E.D."/>
            <person name="Koren S."/>
            <person name="Silverstein K.A.T."/>
            <person name="Beckman K.B."/>
            <person name="Gohl D.M."/>
        </authorList>
    </citation>
    <scope>NUCLEOTIDE SEQUENCE</scope>
    <source>
        <strain evidence="2">Duluth1</strain>
        <tissue evidence="2">Whole animal</tissue>
    </source>
</reference>
<proteinExistence type="predicted"/>
<evidence type="ECO:0000313" key="3">
    <source>
        <dbReference type="Proteomes" id="UP000828390"/>
    </source>
</evidence>
<feature type="compositionally biased region" description="Polar residues" evidence="1">
    <location>
        <begin position="16"/>
        <end position="34"/>
    </location>
</feature>
<gene>
    <name evidence="2" type="ORF">DPMN_011493</name>
</gene>
<dbReference type="AlphaFoldDB" id="A0A9D4S0B0"/>